<dbReference type="Proteomes" id="UP001595548">
    <property type="component" value="Unassembled WGS sequence"/>
</dbReference>
<dbReference type="RefSeq" id="WP_382417669.1">
    <property type="nucleotide sequence ID" value="NZ_AP031500.1"/>
</dbReference>
<evidence type="ECO:0000256" key="2">
    <source>
        <dbReference type="SAM" id="Phobius"/>
    </source>
</evidence>
<keyword evidence="2" id="KW-0472">Membrane</keyword>
<feature type="compositionally biased region" description="Pro residues" evidence="1">
    <location>
        <begin position="38"/>
        <end position="62"/>
    </location>
</feature>
<feature type="region of interest" description="Disordered" evidence="1">
    <location>
        <begin position="37"/>
        <end position="95"/>
    </location>
</feature>
<proteinExistence type="predicted"/>
<accession>A0ABV7HRG9</accession>
<comment type="caution">
    <text evidence="3">The sequence shown here is derived from an EMBL/GenBank/DDBJ whole genome shotgun (WGS) entry which is preliminary data.</text>
</comment>
<organism evidence="3 4">
    <name type="scientific">Gilvimarinus japonicus</name>
    <dbReference type="NCBI Taxonomy" id="1796469"/>
    <lineage>
        <taxon>Bacteria</taxon>
        <taxon>Pseudomonadati</taxon>
        <taxon>Pseudomonadota</taxon>
        <taxon>Gammaproteobacteria</taxon>
        <taxon>Cellvibrionales</taxon>
        <taxon>Cellvibrionaceae</taxon>
        <taxon>Gilvimarinus</taxon>
    </lineage>
</organism>
<gene>
    <name evidence="3" type="ORF">ACFOEB_14575</name>
</gene>
<keyword evidence="2" id="KW-1133">Transmembrane helix</keyword>
<evidence type="ECO:0000313" key="4">
    <source>
        <dbReference type="Proteomes" id="UP001595548"/>
    </source>
</evidence>
<sequence length="285" mass="31512">MSESKASNNTVVLVIAVIVIVLLGGFIYWYKTSAPEPELAPPPPVATPAPVAPMPQPKPAPEPEPEPEVEPEPAPPAAEVEPPEPKVELPPLDSSDEFVGEQLKPEIDAPLLGLIVPEEVVRKTVRAVIGVSDNRLVNQYRPVMSPLPTMKVVETTSGPDAEYRLTDDNFKRYERHLKLMESIEPATLAGMYQEMAPIFNEAYAEQGLEGDFKEVALNAINNMLATPEVNKPLTLQRPAVMYTFADPKLEALPDPQKLMLRIGPENRKRVKAYLEELKVELEKVD</sequence>
<keyword evidence="4" id="KW-1185">Reference proteome</keyword>
<reference evidence="4" key="1">
    <citation type="journal article" date="2019" name="Int. J. Syst. Evol. Microbiol.">
        <title>The Global Catalogue of Microorganisms (GCM) 10K type strain sequencing project: providing services to taxonomists for standard genome sequencing and annotation.</title>
        <authorList>
            <consortium name="The Broad Institute Genomics Platform"/>
            <consortium name="The Broad Institute Genome Sequencing Center for Infectious Disease"/>
            <person name="Wu L."/>
            <person name="Ma J."/>
        </authorList>
    </citation>
    <scope>NUCLEOTIDE SEQUENCE [LARGE SCALE GENOMIC DNA]</scope>
    <source>
        <strain evidence="4">KCTC 52141</strain>
    </source>
</reference>
<evidence type="ECO:0000313" key="3">
    <source>
        <dbReference type="EMBL" id="MFC3156435.1"/>
    </source>
</evidence>
<evidence type="ECO:0000256" key="1">
    <source>
        <dbReference type="SAM" id="MobiDB-lite"/>
    </source>
</evidence>
<name>A0ABV7HRG9_9GAMM</name>
<dbReference type="EMBL" id="JBHRTL010000030">
    <property type="protein sequence ID" value="MFC3156435.1"/>
    <property type="molecule type" value="Genomic_DNA"/>
</dbReference>
<keyword evidence="2" id="KW-0812">Transmembrane</keyword>
<feature type="transmembrane region" description="Helical" evidence="2">
    <location>
        <begin position="12"/>
        <end position="30"/>
    </location>
</feature>
<protein>
    <submittedName>
        <fullName evidence="3">DUF3014 domain-containing protein</fullName>
    </submittedName>
</protein>
<dbReference type="Pfam" id="PF11219">
    <property type="entry name" value="DUF3014"/>
    <property type="match status" value="1"/>
</dbReference>
<dbReference type="InterPro" id="IPR021382">
    <property type="entry name" value="DUF3014"/>
</dbReference>